<name>A0AB40CD54_DIOCR</name>
<dbReference type="GO" id="GO:0003700">
    <property type="term" value="F:DNA-binding transcription factor activity"/>
    <property type="evidence" value="ECO:0007669"/>
    <property type="project" value="InterPro"/>
</dbReference>
<dbReference type="InterPro" id="IPR036955">
    <property type="entry name" value="AP2/ERF_dom_sf"/>
</dbReference>
<dbReference type="PROSITE" id="PS51032">
    <property type="entry name" value="AP2_ERF"/>
    <property type="match status" value="1"/>
</dbReference>
<dbReference type="Proteomes" id="UP001515500">
    <property type="component" value="Chromosome 13"/>
</dbReference>
<organism evidence="9 10">
    <name type="scientific">Dioscorea cayennensis subsp. rotundata</name>
    <name type="common">White Guinea yam</name>
    <name type="synonym">Dioscorea rotundata</name>
    <dbReference type="NCBI Taxonomy" id="55577"/>
    <lineage>
        <taxon>Eukaryota</taxon>
        <taxon>Viridiplantae</taxon>
        <taxon>Streptophyta</taxon>
        <taxon>Embryophyta</taxon>
        <taxon>Tracheophyta</taxon>
        <taxon>Spermatophyta</taxon>
        <taxon>Magnoliopsida</taxon>
        <taxon>Liliopsida</taxon>
        <taxon>Dioscoreales</taxon>
        <taxon>Dioscoreaceae</taxon>
        <taxon>Dioscorea</taxon>
    </lineage>
</organism>
<dbReference type="CDD" id="cd00018">
    <property type="entry name" value="AP2"/>
    <property type="match status" value="1"/>
</dbReference>
<comment type="similarity">
    <text evidence="6">Belongs to the AP2/ERF transcription factor family. ERF subfamily.</text>
</comment>
<evidence type="ECO:0000256" key="4">
    <source>
        <dbReference type="ARBA" id="ARBA00023163"/>
    </source>
</evidence>
<keyword evidence="4" id="KW-0804">Transcription</keyword>
<dbReference type="FunFam" id="3.30.730.10:FF:000005">
    <property type="entry name" value="ethylene-responsive transcription factor RAP2-11"/>
    <property type="match status" value="1"/>
</dbReference>
<dbReference type="PANTHER" id="PTHR31194:SF197">
    <property type="entry name" value="OS12G0582900 PROTEIN"/>
    <property type="match status" value="1"/>
</dbReference>
<protein>
    <submittedName>
        <fullName evidence="10">Uncharacterized protein LOC120274574</fullName>
    </submittedName>
</protein>
<keyword evidence="2" id="KW-0805">Transcription regulation</keyword>
<keyword evidence="5" id="KW-0539">Nucleus</keyword>
<dbReference type="PANTHER" id="PTHR31194">
    <property type="entry name" value="SHN SHINE , DNA BINDING / TRANSCRIPTION FACTOR"/>
    <property type="match status" value="1"/>
</dbReference>
<dbReference type="GeneID" id="120274574"/>
<dbReference type="GO" id="GO:0005634">
    <property type="term" value="C:nucleus"/>
    <property type="evidence" value="ECO:0007669"/>
    <property type="project" value="UniProtKB-SubCell"/>
</dbReference>
<keyword evidence="3" id="KW-0238">DNA-binding</keyword>
<evidence type="ECO:0000313" key="10">
    <source>
        <dbReference type="RefSeq" id="XP_039137053.1"/>
    </source>
</evidence>
<evidence type="ECO:0000256" key="1">
    <source>
        <dbReference type="ARBA" id="ARBA00004123"/>
    </source>
</evidence>
<comment type="subcellular location">
    <subcellularLocation>
        <location evidence="1">Nucleus</location>
    </subcellularLocation>
</comment>
<evidence type="ECO:0000313" key="9">
    <source>
        <dbReference type="Proteomes" id="UP001515500"/>
    </source>
</evidence>
<evidence type="ECO:0000256" key="7">
    <source>
        <dbReference type="SAM" id="MobiDB-lite"/>
    </source>
</evidence>
<dbReference type="RefSeq" id="XP_039137053.1">
    <property type="nucleotide sequence ID" value="XM_039281119.1"/>
</dbReference>
<proteinExistence type="inferred from homology"/>
<keyword evidence="9" id="KW-1185">Reference proteome</keyword>
<dbReference type="PRINTS" id="PR00367">
    <property type="entry name" value="ETHRSPELEMNT"/>
</dbReference>
<dbReference type="InterPro" id="IPR001471">
    <property type="entry name" value="AP2/ERF_dom"/>
</dbReference>
<dbReference type="Pfam" id="PF00847">
    <property type="entry name" value="AP2"/>
    <property type="match status" value="1"/>
</dbReference>
<evidence type="ECO:0000259" key="8">
    <source>
        <dbReference type="PROSITE" id="PS51032"/>
    </source>
</evidence>
<evidence type="ECO:0000256" key="2">
    <source>
        <dbReference type="ARBA" id="ARBA00023015"/>
    </source>
</evidence>
<reference evidence="10" key="1">
    <citation type="submission" date="2025-08" db="UniProtKB">
        <authorList>
            <consortium name="RefSeq"/>
        </authorList>
    </citation>
    <scope>IDENTIFICATION</scope>
</reference>
<feature type="region of interest" description="Disordered" evidence="7">
    <location>
        <begin position="359"/>
        <end position="401"/>
    </location>
</feature>
<gene>
    <name evidence="10" type="primary">LOC120274574</name>
</gene>
<evidence type="ECO:0000256" key="5">
    <source>
        <dbReference type="ARBA" id="ARBA00023242"/>
    </source>
</evidence>
<dbReference type="Gene3D" id="3.30.730.10">
    <property type="entry name" value="AP2/ERF domain"/>
    <property type="match status" value="1"/>
</dbReference>
<evidence type="ECO:0000256" key="6">
    <source>
        <dbReference type="ARBA" id="ARBA00024343"/>
    </source>
</evidence>
<evidence type="ECO:0000256" key="3">
    <source>
        <dbReference type="ARBA" id="ARBA00023125"/>
    </source>
</evidence>
<feature type="domain" description="AP2/ERF" evidence="8">
    <location>
        <begin position="44"/>
        <end position="101"/>
    </location>
</feature>
<dbReference type="AlphaFoldDB" id="A0AB40CD54"/>
<dbReference type="SUPFAM" id="SSF54171">
    <property type="entry name" value="DNA-binding domain"/>
    <property type="match status" value="1"/>
</dbReference>
<accession>A0AB40CD54</accession>
<dbReference type="GO" id="GO:0003677">
    <property type="term" value="F:DNA binding"/>
    <property type="evidence" value="ECO:0007669"/>
    <property type="project" value="UniProtKB-KW"/>
</dbReference>
<dbReference type="InterPro" id="IPR016177">
    <property type="entry name" value="DNA-bd_dom_sf"/>
</dbReference>
<feature type="compositionally biased region" description="Low complexity" evidence="7">
    <location>
        <begin position="363"/>
        <end position="387"/>
    </location>
</feature>
<sequence>MARKRKSFDGVEEKKKLDECVVRETAAAAAVAAVSGGVRRTRKRFVGVRQRPSGRWVAEIKDTIQKIRVWLGTFDTAEDAARAYDEAACLLRGSNTRTNFWPCSASQPATPSALPSKITNLLLLRLKARNSAAAAAAPCNGVAAAVADDDDDALPQDRQESQQFLLQQEQQLQHQQQLQQLQQQQQQQYLQQEFFDDDDDDDDIKFTDLLMEPIISALATDTITDTINPSCGVEEQDDIKSVKMEYDWKVAKGDGEDDEIEERIVDDLGAMDFQFIDGQDSSSCFYPPFEIAEEIEELIEDESSGDEPSMLRAAMKRMKYERKISASLYALNGISECLRLSRHEDNKVSWGIMKHDANNEVHSSSNSSCLTSSSSMTSTSSSLSSPSDPNAKNEGESSLWNSLDLPPICLLS</sequence>
<dbReference type="SMART" id="SM00380">
    <property type="entry name" value="AP2"/>
    <property type="match status" value="1"/>
</dbReference>
<dbReference type="InterPro" id="IPR050913">
    <property type="entry name" value="AP2/ERF_ERF"/>
</dbReference>